<evidence type="ECO:0000256" key="1">
    <source>
        <dbReference type="ARBA" id="ARBA00008987"/>
    </source>
</evidence>
<gene>
    <name evidence="4" type="ORF">OnM2_000018</name>
</gene>
<protein>
    <submittedName>
        <fullName evidence="4">Thioredoxin</fullName>
    </submittedName>
</protein>
<accession>A0A420I8F8</accession>
<dbReference type="OrthoDB" id="10263751at2759"/>
<dbReference type="Gene3D" id="3.40.30.10">
    <property type="entry name" value="Glutaredoxin"/>
    <property type="match status" value="1"/>
</dbReference>
<reference evidence="4 5" key="1">
    <citation type="journal article" date="2018" name="BMC Genomics">
        <title>Comparative genome analyses reveal sequence features reflecting distinct modes of host-adaptation between dicot and monocot powdery mildew.</title>
        <authorList>
            <person name="Wu Y."/>
            <person name="Ma X."/>
            <person name="Pan Z."/>
            <person name="Kale S.D."/>
            <person name="Song Y."/>
            <person name="King H."/>
            <person name="Zhang Q."/>
            <person name="Presley C."/>
            <person name="Deng X."/>
            <person name="Wei C.I."/>
            <person name="Xiao S."/>
        </authorList>
    </citation>
    <scope>NUCLEOTIDE SEQUENCE [LARGE SCALE GENOMIC DNA]</scope>
    <source>
        <strain evidence="4">UMSG2</strain>
    </source>
</reference>
<dbReference type="Proteomes" id="UP000286134">
    <property type="component" value="Unassembled WGS sequence"/>
</dbReference>
<evidence type="ECO:0000313" key="5">
    <source>
        <dbReference type="Proteomes" id="UP000286134"/>
    </source>
</evidence>
<dbReference type="AlphaFoldDB" id="A0A420I8F8"/>
<dbReference type="STRING" id="212602.A0A420I8F8"/>
<dbReference type="InterPro" id="IPR013766">
    <property type="entry name" value="Thioredoxin_domain"/>
</dbReference>
<keyword evidence="5" id="KW-1185">Reference proteome</keyword>
<keyword evidence="2" id="KW-1015">Disulfide bond</keyword>
<proteinExistence type="inferred from homology"/>
<evidence type="ECO:0000259" key="3">
    <source>
        <dbReference type="Pfam" id="PF00085"/>
    </source>
</evidence>
<evidence type="ECO:0000313" key="4">
    <source>
        <dbReference type="EMBL" id="RKF65969.1"/>
    </source>
</evidence>
<comment type="similarity">
    <text evidence="1">Belongs to the thioredoxin family.</text>
</comment>
<dbReference type="PANTHER" id="PTHR46115">
    <property type="entry name" value="THIOREDOXIN-LIKE PROTEIN 1"/>
    <property type="match status" value="1"/>
</dbReference>
<evidence type="ECO:0000256" key="2">
    <source>
        <dbReference type="ARBA" id="ARBA00023157"/>
    </source>
</evidence>
<sequence length="116" mass="12866">MSSHKEKLPGFNTIIQRAINPGLPGTNYLVARLRQSLAFVPAYLGQDKKRLSEFKSKAHFVKVDVDEVPDVAQELGIRAMPTFIFYEKGERTNHITGANPAALEIAIKSAIEMPKS</sequence>
<dbReference type="CDD" id="cd02947">
    <property type="entry name" value="TRX_family"/>
    <property type="match status" value="1"/>
</dbReference>
<dbReference type="InterPro" id="IPR036249">
    <property type="entry name" value="Thioredoxin-like_sf"/>
</dbReference>
<dbReference type="SUPFAM" id="SSF52833">
    <property type="entry name" value="Thioredoxin-like"/>
    <property type="match status" value="1"/>
</dbReference>
<dbReference type="Pfam" id="PF00085">
    <property type="entry name" value="Thioredoxin"/>
    <property type="match status" value="1"/>
</dbReference>
<feature type="domain" description="Thioredoxin" evidence="3">
    <location>
        <begin position="51"/>
        <end position="107"/>
    </location>
</feature>
<comment type="caution">
    <text evidence="4">The sequence shown here is derived from an EMBL/GenBank/DDBJ whole genome shotgun (WGS) entry which is preliminary data.</text>
</comment>
<dbReference type="EMBL" id="MCFK01000078">
    <property type="protein sequence ID" value="RKF65969.1"/>
    <property type="molecule type" value="Genomic_DNA"/>
</dbReference>
<organism evidence="4 5">
    <name type="scientific">Erysiphe neolycopersici</name>
    <dbReference type="NCBI Taxonomy" id="212602"/>
    <lineage>
        <taxon>Eukaryota</taxon>
        <taxon>Fungi</taxon>
        <taxon>Dikarya</taxon>
        <taxon>Ascomycota</taxon>
        <taxon>Pezizomycotina</taxon>
        <taxon>Leotiomycetes</taxon>
        <taxon>Erysiphales</taxon>
        <taxon>Erysiphaceae</taxon>
        <taxon>Erysiphe</taxon>
    </lineage>
</organism>
<name>A0A420I8F8_9PEZI</name>